<organism evidence="1 2">
    <name type="scientific">Phyllobacterium zundukense</name>
    <dbReference type="NCBI Taxonomy" id="1867719"/>
    <lineage>
        <taxon>Bacteria</taxon>
        <taxon>Pseudomonadati</taxon>
        <taxon>Pseudomonadota</taxon>
        <taxon>Alphaproteobacteria</taxon>
        <taxon>Hyphomicrobiales</taxon>
        <taxon>Phyllobacteriaceae</taxon>
        <taxon>Phyllobacterium</taxon>
    </lineage>
</organism>
<dbReference type="EMBL" id="CP104973">
    <property type="protein sequence ID" value="UXN62280.1"/>
    <property type="molecule type" value="Genomic_DNA"/>
</dbReference>
<proteinExistence type="predicted"/>
<evidence type="ECO:0000313" key="2">
    <source>
        <dbReference type="Proteomes" id="UP001061991"/>
    </source>
</evidence>
<evidence type="ECO:0000313" key="1">
    <source>
        <dbReference type="EMBL" id="UXN62280.1"/>
    </source>
</evidence>
<sequence length="400" mass="43742">MQRPLNAGGFRDAARRALPKALFEYIDRGTEDENALRCLRNSLDSITLVPRVLTGHPQRELRTEILGETTAMPLVVAPTALAGLVSHNGEIKLARAAARMGIPVCISTQSITTIEEIRAGAPGASLWFQLYMWKDRNLSRALLERVEKAGVTTLVVTADTPTSPKREYNHRNGFSIPIKYSLRLGLDVALHPRWLCGVLLRYLLETGMPTYGHYPQEFRSAVTRLSIAEAVRLENLLNWDDIHQLRRWWKGKLVIKGVLGVHDAHLAKTAGADGIVVSAHGARNLDIAPAPIDVLSGIADAVGHDLDVLADSGVKRGSDVLKYIANGARSVMIGRLPLWGLATNGEAGAEDLLAMLRDEIDVTLTMLGLQQPSECHTALQRTRLTPQRSGTKSKFAEQGS</sequence>
<name>A0ACD4D8S7_9HYPH</name>
<accession>A0ACD4D8S7</accession>
<gene>
    <name evidence="1" type="ORF">N8E88_20000</name>
</gene>
<dbReference type="Proteomes" id="UP001061991">
    <property type="component" value="Chromosome"/>
</dbReference>
<reference evidence="1" key="1">
    <citation type="submission" date="2022-09" db="EMBL/GenBank/DDBJ databases">
        <title>Interaction between co-microsymbionts with complementary sets of symbiotic genes in legume-rhizobium systems.</title>
        <authorList>
            <person name="Safronova V."/>
            <person name="Sazanova A."/>
            <person name="Afonin A."/>
            <person name="Chirak E."/>
        </authorList>
    </citation>
    <scope>NUCLEOTIDE SEQUENCE</scope>
    <source>
        <strain evidence="1">A18/3m</strain>
    </source>
</reference>
<protein>
    <submittedName>
        <fullName evidence="1">Alpha-hydroxy-acid oxidizing protein</fullName>
    </submittedName>
</protein>
<keyword evidence="2" id="KW-1185">Reference proteome</keyword>